<feature type="binding site" evidence="9">
    <location>
        <begin position="204"/>
        <end position="206"/>
    </location>
    <ligand>
        <name>FMN</name>
        <dbReference type="ChEBI" id="CHEBI:58210"/>
    </ligand>
</feature>
<dbReference type="Gene3D" id="1.20.225.30">
    <property type="entry name" value="Dihydrouridine synthase, C-terminal recognition domain"/>
    <property type="match status" value="1"/>
</dbReference>
<dbReference type="PROSITE" id="PS01136">
    <property type="entry name" value="UPF0034"/>
    <property type="match status" value="1"/>
</dbReference>
<keyword evidence="13" id="KW-1185">Reference proteome</keyword>
<dbReference type="RefSeq" id="WP_274054025.1">
    <property type="nucleotide sequence ID" value="NZ_CP059693.1"/>
</dbReference>
<feature type="binding site" evidence="9">
    <location>
        <begin position="228"/>
        <end position="229"/>
    </location>
    <ligand>
        <name>FMN</name>
        <dbReference type="ChEBI" id="CHEBI:58210"/>
    </ligand>
</feature>
<feature type="site" description="Interacts with tRNA; defines subfamily-specific binding signature" evidence="9">
    <location>
        <position position="299"/>
    </location>
</feature>
<keyword evidence="4 9" id="KW-0288">FMN</keyword>
<comment type="cofactor">
    <cofactor evidence="1 9 10">
        <name>FMN</name>
        <dbReference type="ChEBI" id="CHEBI:58210"/>
    </cofactor>
</comment>
<feature type="site" description="Interacts with tRNA" evidence="9">
    <location>
        <position position="100"/>
    </location>
</feature>
<evidence type="ECO:0000313" key="12">
    <source>
        <dbReference type="EMBL" id="WDE13632.1"/>
    </source>
</evidence>
<feature type="site" description="Interacts with tRNA; defines subfamily-specific binding signature" evidence="9">
    <location>
        <position position="40"/>
    </location>
</feature>
<evidence type="ECO:0000256" key="7">
    <source>
        <dbReference type="ARBA" id="ARBA00022884"/>
    </source>
</evidence>
<reference evidence="12 13" key="1">
    <citation type="journal article" date="2022" name="Mar. Drugs">
        <title>Bioassay-Guided Fractionation Leads to the Detection of Cholic Acid Generated by the Rare Thalassomonas sp.</title>
        <authorList>
            <person name="Pheiffer F."/>
            <person name="Schneider Y.K."/>
            <person name="Hansen E.H."/>
            <person name="Andersen J.H."/>
            <person name="Isaksson J."/>
            <person name="Busche T."/>
            <person name="R C."/>
            <person name="Kalinowski J."/>
            <person name="Zyl L.V."/>
            <person name="Trindade M."/>
        </authorList>
    </citation>
    <scope>NUCLEOTIDE SEQUENCE [LARGE SCALE GENOMIC DNA]</scope>
    <source>
        <strain evidence="12 13">A5K-61T</strain>
    </source>
</reference>
<dbReference type="Gene3D" id="3.20.20.70">
    <property type="entry name" value="Aldolase class I"/>
    <property type="match status" value="1"/>
</dbReference>
<keyword evidence="2 9" id="KW-0820">tRNA-binding</keyword>
<evidence type="ECO:0000256" key="9">
    <source>
        <dbReference type="HAMAP-Rule" id="MF_02043"/>
    </source>
</evidence>
<dbReference type="PANTHER" id="PTHR11082">
    <property type="entry name" value="TRNA-DIHYDROURIDINE SYNTHASE"/>
    <property type="match status" value="1"/>
</dbReference>
<gene>
    <name evidence="9" type="primary">dusC</name>
    <name evidence="12" type="ORF">H3N35_09470</name>
</gene>
<dbReference type="EMBL" id="CP059693">
    <property type="protein sequence ID" value="WDE13632.1"/>
    <property type="molecule type" value="Genomic_DNA"/>
</dbReference>
<feature type="binding site" evidence="9">
    <location>
        <position position="73"/>
    </location>
    <ligand>
        <name>FMN</name>
        <dbReference type="ChEBI" id="CHEBI:58210"/>
    </ligand>
</feature>
<dbReference type="InterPro" id="IPR035587">
    <property type="entry name" value="DUS-like_FMN-bd"/>
</dbReference>
<protein>
    <recommendedName>
        <fullName evidence="9">tRNA-dihydrouridine(16) synthase</fullName>
        <ecNumber evidence="9">1.3.1.-</ecNumber>
    </recommendedName>
    <alternativeName>
        <fullName evidence="9">U16-specific dihydrouridine synthase</fullName>
        <shortName evidence="9">U16-specific Dus</shortName>
    </alternativeName>
    <alternativeName>
        <fullName evidence="9">tRNA-dihydrouridine synthase C</fullName>
    </alternativeName>
</protein>
<feature type="site" description="Interacts with tRNA" evidence="9">
    <location>
        <position position="181"/>
    </location>
</feature>
<dbReference type="InterPro" id="IPR001269">
    <property type="entry name" value="DUS_fam"/>
</dbReference>
<dbReference type="InterPro" id="IPR042270">
    <property type="entry name" value="DusC_C"/>
</dbReference>
<name>A0ABY7VLS9_9GAMM</name>
<keyword evidence="3 9" id="KW-0285">Flavoprotein</keyword>
<organism evidence="12 13">
    <name type="scientific">Thalassomonas haliotis</name>
    <dbReference type="NCBI Taxonomy" id="485448"/>
    <lineage>
        <taxon>Bacteria</taxon>
        <taxon>Pseudomonadati</taxon>
        <taxon>Pseudomonadota</taxon>
        <taxon>Gammaproteobacteria</taxon>
        <taxon>Alteromonadales</taxon>
        <taxon>Colwelliaceae</taxon>
        <taxon>Thalassomonas</taxon>
    </lineage>
</organism>
<feature type="site" description="Interacts with tRNA; defines subfamily-specific binding signature" evidence="9">
    <location>
        <position position="276"/>
    </location>
</feature>
<dbReference type="EC" id="1.3.1.-" evidence="9"/>
<dbReference type="HAMAP" id="MF_02043">
    <property type="entry name" value="DusC_subfam"/>
    <property type="match status" value="1"/>
</dbReference>
<evidence type="ECO:0000313" key="13">
    <source>
        <dbReference type="Proteomes" id="UP001215231"/>
    </source>
</evidence>
<comment type="catalytic activity">
    <reaction evidence="9">
        <text>5,6-dihydrouridine(16) in tRNA + NAD(+) = uridine(16) in tRNA + NADH + H(+)</text>
        <dbReference type="Rhea" id="RHEA:53380"/>
        <dbReference type="Rhea" id="RHEA-COMP:13543"/>
        <dbReference type="Rhea" id="RHEA-COMP:13544"/>
        <dbReference type="ChEBI" id="CHEBI:15378"/>
        <dbReference type="ChEBI" id="CHEBI:57540"/>
        <dbReference type="ChEBI" id="CHEBI:57945"/>
        <dbReference type="ChEBI" id="CHEBI:65315"/>
        <dbReference type="ChEBI" id="CHEBI:74443"/>
    </reaction>
</comment>
<dbReference type="InterPro" id="IPR013785">
    <property type="entry name" value="Aldolase_TIM"/>
</dbReference>
<comment type="catalytic activity">
    <reaction evidence="9">
        <text>5,6-dihydrouridine(16) in tRNA + NADP(+) = uridine(16) in tRNA + NADPH + H(+)</text>
        <dbReference type="Rhea" id="RHEA:53376"/>
        <dbReference type="Rhea" id="RHEA-COMP:13543"/>
        <dbReference type="Rhea" id="RHEA-COMP:13544"/>
        <dbReference type="ChEBI" id="CHEBI:15378"/>
        <dbReference type="ChEBI" id="CHEBI:57783"/>
        <dbReference type="ChEBI" id="CHEBI:58349"/>
        <dbReference type="ChEBI" id="CHEBI:65315"/>
        <dbReference type="ChEBI" id="CHEBI:74443"/>
    </reaction>
</comment>
<feature type="domain" description="DUS-like FMN-binding" evidence="11">
    <location>
        <begin position="9"/>
        <end position="301"/>
    </location>
</feature>
<sequence>MTIQAEQLILAPMEGVVDALMRDLLTSINQFDLCITEFVRVVDSLVPKHVFYKTCPELHHNGYTRSGTPIRVQLLGQEPDWLAENAIRAIELGSHGIDLNFGCPAKAVNKSRGGAVLLKSPEQIHQIISSVKQAVGEQTQVSAKIRLGFEDTNLFKEIVSAVTSARADLLTVHARTKLQGYKPPAYWHFIGEASESYAIDIIANGEIWSQADAIECMKQAKTNKLMLGRGLLARPNLANVIKLNEQPMTWPQLCDLLHRYSDLELQGEKSFYYSSRMKQWLRYLKLNYPQAHAFFDQIKTMKCKVAITEVLNKIRDY</sequence>
<evidence type="ECO:0000256" key="5">
    <source>
        <dbReference type="ARBA" id="ARBA00022694"/>
    </source>
</evidence>
<comment type="similarity">
    <text evidence="9">Belongs to the Dus family. DusC subfamily.</text>
</comment>
<feature type="binding site" evidence="9">
    <location>
        <position position="144"/>
    </location>
    <ligand>
        <name>FMN</name>
        <dbReference type="ChEBI" id="CHEBI:58210"/>
    </ligand>
</feature>
<dbReference type="PIRSF" id="PIRSF006621">
    <property type="entry name" value="Dus"/>
    <property type="match status" value="1"/>
</dbReference>
<evidence type="ECO:0000256" key="6">
    <source>
        <dbReference type="ARBA" id="ARBA00022857"/>
    </source>
</evidence>
<dbReference type="SUPFAM" id="SSF51395">
    <property type="entry name" value="FMN-linked oxidoreductases"/>
    <property type="match status" value="1"/>
</dbReference>
<comment type="function">
    <text evidence="9">Catalyzes the synthesis of 5,6-dihydrouridine (D), a modified base found in the D-loop of most tRNAs, via the reduction of the C5-C6 double bond in target uridines. Specifically modifies U16 in tRNAs.</text>
</comment>
<evidence type="ECO:0000256" key="3">
    <source>
        <dbReference type="ARBA" id="ARBA00022630"/>
    </source>
</evidence>
<evidence type="ECO:0000256" key="1">
    <source>
        <dbReference type="ARBA" id="ARBA00001917"/>
    </source>
</evidence>
<dbReference type="Proteomes" id="UP001215231">
    <property type="component" value="Chromosome"/>
</dbReference>
<dbReference type="InterPro" id="IPR032886">
    <property type="entry name" value="DusC"/>
</dbReference>
<dbReference type="PANTHER" id="PTHR11082:SF26">
    <property type="entry name" value="TRNA-DIHYDROURIDINE(16) SYNTHASE"/>
    <property type="match status" value="1"/>
</dbReference>
<comment type="similarity">
    <text evidence="10">Belongs to the dus family.</text>
</comment>
<feature type="site" description="Interacts with tRNA" evidence="9">
    <location>
        <position position="283"/>
    </location>
</feature>
<feature type="active site" description="Proton donor" evidence="9">
    <location>
        <position position="103"/>
    </location>
</feature>
<keyword evidence="5 9" id="KW-0819">tRNA processing</keyword>
<evidence type="ECO:0000256" key="8">
    <source>
        <dbReference type="ARBA" id="ARBA00023002"/>
    </source>
</evidence>
<dbReference type="CDD" id="cd02801">
    <property type="entry name" value="DUS_like_FMN"/>
    <property type="match status" value="1"/>
</dbReference>
<dbReference type="Pfam" id="PF01207">
    <property type="entry name" value="Dus"/>
    <property type="match status" value="1"/>
</dbReference>
<evidence type="ECO:0000256" key="4">
    <source>
        <dbReference type="ARBA" id="ARBA00022643"/>
    </source>
</evidence>
<keyword evidence="8 9" id="KW-0560">Oxidoreductase</keyword>
<proteinExistence type="inferred from homology"/>
<keyword evidence="6 9" id="KW-0521">NADP</keyword>
<feature type="site" description="Interacts with tRNA; defines subfamily-specific binding signature" evidence="9">
    <location>
        <position position="278"/>
    </location>
</feature>
<keyword evidence="7 9" id="KW-0694">RNA-binding</keyword>
<evidence type="ECO:0000259" key="11">
    <source>
        <dbReference type="Pfam" id="PF01207"/>
    </source>
</evidence>
<dbReference type="InterPro" id="IPR018517">
    <property type="entry name" value="tRNA_hU_synthase_CS"/>
</dbReference>
<evidence type="ECO:0000256" key="10">
    <source>
        <dbReference type="PIRNR" id="PIRNR006621"/>
    </source>
</evidence>
<evidence type="ECO:0000256" key="2">
    <source>
        <dbReference type="ARBA" id="ARBA00022555"/>
    </source>
</evidence>
<accession>A0ABY7VLS9</accession>